<sequence>MTCRNWQFMIAGRSPQKKMISFITNIISLEKDENENQATSVHQVKWARHWNQYDRLPPDTENGIETVLHTQIHDPTGFHIDDSRRKPCDLAKRYNGISCSIFFKPMLRNLGSSRVSSRELNWI</sequence>
<proteinExistence type="predicted"/>
<dbReference type="Proteomes" id="UP000053237">
    <property type="component" value="Unassembled WGS sequence"/>
</dbReference>
<accession>A0A024FWE4</accession>
<evidence type="ECO:0000313" key="2">
    <source>
        <dbReference type="Proteomes" id="UP000053237"/>
    </source>
</evidence>
<comment type="caution">
    <text evidence="1">The sequence shown here is derived from an EMBL/GenBank/DDBJ whole genome shotgun (WGS) entry which is preliminary data.</text>
</comment>
<dbReference type="AlphaFoldDB" id="A0A024FWE4"/>
<keyword evidence="2" id="KW-1185">Reference proteome</keyword>
<dbReference type="InParanoid" id="A0A024FWE4"/>
<protein>
    <submittedName>
        <fullName evidence="1">Uncharacterized protein</fullName>
    </submittedName>
</protein>
<reference evidence="1 2" key="1">
    <citation type="submission" date="2012-05" db="EMBL/GenBank/DDBJ databases">
        <title>Recombination and specialization in a pathogen metapopulation.</title>
        <authorList>
            <person name="Gardiner A."/>
            <person name="Kemen E."/>
            <person name="Schultz-Larsen T."/>
            <person name="MacLean D."/>
            <person name="Van Oosterhout C."/>
            <person name="Jones J.D.G."/>
        </authorList>
    </citation>
    <scope>NUCLEOTIDE SEQUENCE [LARGE SCALE GENOMIC DNA]</scope>
    <source>
        <strain evidence="1 2">Ac Nc2</strain>
    </source>
</reference>
<organism evidence="1 2">
    <name type="scientific">Albugo candida</name>
    <dbReference type="NCBI Taxonomy" id="65357"/>
    <lineage>
        <taxon>Eukaryota</taxon>
        <taxon>Sar</taxon>
        <taxon>Stramenopiles</taxon>
        <taxon>Oomycota</taxon>
        <taxon>Peronosporomycetes</taxon>
        <taxon>Albuginales</taxon>
        <taxon>Albuginaceae</taxon>
        <taxon>Albugo</taxon>
    </lineage>
</organism>
<evidence type="ECO:0000313" key="1">
    <source>
        <dbReference type="EMBL" id="CCI11435.1"/>
    </source>
</evidence>
<gene>
    <name evidence="1" type="ORF">BN9_129040</name>
</gene>
<name>A0A024FWE4_9STRA</name>
<dbReference type="EMBL" id="CAIX01001033">
    <property type="protein sequence ID" value="CCI11435.1"/>
    <property type="molecule type" value="Genomic_DNA"/>
</dbReference>